<protein>
    <recommendedName>
        <fullName evidence="3">MHC class I antigen</fullName>
    </recommendedName>
</protein>
<proteinExistence type="predicted"/>
<keyword evidence="2" id="KW-1185">Reference proteome</keyword>
<organism evidence="1 2">
    <name type="scientific">Dryococelus australis</name>
    <dbReference type="NCBI Taxonomy" id="614101"/>
    <lineage>
        <taxon>Eukaryota</taxon>
        <taxon>Metazoa</taxon>
        <taxon>Ecdysozoa</taxon>
        <taxon>Arthropoda</taxon>
        <taxon>Hexapoda</taxon>
        <taxon>Insecta</taxon>
        <taxon>Pterygota</taxon>
        <taxon>Neoptera</taxon>
        <taxon>Polyneoptera</taxon>
        <taxon>Phasmatodea</taxon>
        <taxon>Verophasmatodea</taxon>
        <taxon>Anareolatae</taxon>
        <taxon>Phasmatidae</taxon>
        <taxon>Eurycanthinae</taxon>
        <taxon>Dryococelus</taxon>
    </lineage>
</organism>
<evidence type="ECO:0008006" key="3">
    <source>
        <dbReference type="Google" id="ProtNLM"/>
    </source>
</evidence>
<name>A0ABQ9I3M4_9NEOP</name>
<comment type="caution">
    <text evidence="1">The sequence shown here is derived from an EMBL/GenBank/DDBJ whole genome shotgun (WGS) entry which is preliminary data.</text>
</comment>
<gene>
    <name evidence="1" type="ORF">PR048_010354</name>
</gene>
<reference evidence="1 2" key="1">
    <citation type="submission" date="2023-02" db="EMBL/GenBank/DDBJ databases">
        <title>LHISI_Scaffold_Assembly.</title>
        <authorList>
            <person name="Stuart O.P."/>
            <person name="Cleave R."/>
            <person name="Magrath M.J.L."/>
            <person name="Mikheyev A.S."/>
        </authorList>
    </citation>
    <scope>NUCLEOTIDE SEQUENCE [LARGE SCALE GENOMIC DNA]</scope>
    <source>
        <strain evidence="1">Daus_M_001</strain>
        <tissue evidence="1">Leg muscle</tissue>
    </source>
</reference>
<dbReference type="EMBL" id="JARBHB010000003">
    <property type="protein sequence ID" value="KAJ8890845.1"/>
    <property type="molecule type" value="Genomic_DNA"/>
</dbReference>
<dbReference type="Proteomes" id="UP001159363">
    <property type="component" value="Chromosome 3"/>
</dbReference>
<accession>A0ABQ9I3M4</accession>
<evidence type="ECO:0000313" key="1">
    <source>
        <dbReference type="EMBL" id="KAJ8890845.1"/>
    </source>
</evidence>
<sequence length="97" mass="11104">MSPLCHVYQWRTVQHILYECGKVVDLRTAILGWLLEYSIEWIDQHLTVKLSSSVQIFGTFAHDIGGRLEEFDVWIEDQVQDAKGKLHSADNSDNSDG</sequence>
<evidence type="ECO:0000313" key="2">
    <source>
        <dbReference type="Proteomes" id="UP001159363"/>
    </source>
</evidence>